<proteinExistence type="predicted"/>
<dbReference type="CDD" id="cd00067">
    <property type="entry name" value="GAL4"/>
    <property type="match status" value="1"/>
</dbReference>
<dbReference type="PROSITE" id="PS00463">
    <property type="entry name" value="ZN2_CY6_FUNGAL_1"/>
    <property type="match status" value="1"/>
</dbReference>
<evidence type="ECO:0000256" key="1">
    <source>
        <dbReference type="ARBA" id="ARBA00004123"/>
    </source>
</evidence>
<evidence type="ECO:0000313" key="4">
    <source>
        <dbReference type="EMBL" id="KAH7115186.1"/>
    </source>
</evidence>
<evidence type="ECO:0000259" key="3">
    <source>
        <dbReference type="PROSITE" id="PS50048"/>
    </source>
</evidence>
<dbReference type="Gene3D" id="4.10.240.10">
    <property type="entry name" value="Zn(2)-C6 fungal-type DNA-binding domain"/>
    <property type="match status" value="1"/>
</dbReference>
<dbReference type="PANTHER" id="PTHR37534">
    <property type="entry name" value="TRANSCRIPTIONAL ACTIVATOR PROTEIN UGA3"/>
    <property type="match status" value="1"/>
</dbReference>
<dbReference type="GO" id="GO:0000976">
    <property type="term" value="F:transcription cis-regulatory region binding"/>
    <property type="evidence" value="ECO:0007669"/>
    <property type="project" value="TreeGrafter"/>
</dbReference>
<name>A0A9P9IBX1_9PLEO</name>
<feature type="domain" description="Zn(2)-C6 fungal-type" evidence="3">
    <location>
        <begin position="7"/>
        <end position="35"/>
    </location>
</feature>
<dbReference type="Proteomes" id="UP000700596">
    <property type="component" value="Unassembled WGS sequence"/>
</dbReference>
<dbReference type="GO" id="GO:0005634">
    <property type="term" value="C:nucleus"/>
    <property type="evidence" value="ECO:0007669"/>
    <property type="project" value="UniProtKB-SubCell"/>
</dbReference>
<dbReference type="OrthoDB" id="5380854at2759"/>
<dbReference type="GO" id="GO:0045944">
    <property type="term" value="P:positive regulation of transcription by RNA polymerase II"/>
    <property type="evidence" value="ECO:0007669"/>
    <property type="project" value="TreeGrafter"/>
</dbReference>
<evidence type="ECO:0000256" key="2">
    <source>
        <dbReference type="ARBA" id="ARBA00023242"/>
    </source>
</evidence>
<dbReference type="GO" id="GO:0008270">
    <property type="term" value="F:zinc ion binding"/>
    <property type="evidence" value="ECO:0007669"/>
    <property type="project" value="InterPro"/>
</dbReference>
<accession>A0A9P9IBX1</accession>
<protein>
    <recommendedName>
        <fullName evidence="3">Zn(2)-C6 fungal-type domain-containing protein</fullName>
    </recommendedName>
</protein>
<comment type="caution">
    <text evidence="4">The sequence shown here is derived from an EMBL/GenBank/DDBJ whole genome shotgun (WGS) entry which is preliminary data.</text>
</comment>
<dbReference type="InterPro" id="IPR036864">
    <property type="entry name" value="Zn2-C6_fun-type_DNA-bd_sf"/>
</dbReference>
<keyword evidence="2" id="KW-0539">Nucleus</keyword>
<dbReference type="EMBL" id="JAGMWT010000016">
    <property type="protein sequence ID" value="KAH7115186.1"/>
    <property type="molecule type" value="Genomic_DNA"/>
</dbReference>
<dbReference type="PANTHER" id="PTHR37534:SF51">
    <property type="entry name" value="ACRIFLAVINE SENSITIVITY CONTROL PROTEIN ACR-2"/>
    <property type="match status" value="1"/>
</dbReference>
<evidence type="ECO:0000313" key="5">
    <source>
        <dbReference type="Proteomes" id="UP000700596"/>
    </source>
</evidence>
<gene>
    <name evidence="4" type="ORF">B0J11DRAFT_126440</name>
</gene>
<dbReference type="Pfam" id="PF00172">
    <property type="entry name" value="Zn_clus"/>
    <property type="match status" value="1"/>
</dbReference>
<dbReference type="PROSITE" id="PS50048">
    <property type="entry name" value="ZN2_CY6_FUNGAL_2"/>
    <property type="match status" value="1"/>
</dbReference>
<dbReference type="SUPFAM" id="SSF57701">
    <property type="entry name" value="Zn2/Cys6 DNA-binding domain"/>
    <property type="match status" value="1"/>
</dbReference>
<reference evidence="4" key="1">
    <citation type="journal article" date="2021" name="Nat. Commun.">
        <title>Genetic determinants of endophytism in the Arabidopsis root mycobiome.</title>
        <authorList>
            <person name="Mesny F."/>
            <person name="Miyauchi S."/>
            <person name="Thiergart T."/>
            <person name="Pickel B."/>
            <person name="Atanasova L."/>
            <person name="Karlsson M."/>
            <person name="Huettel B."/>
            <person name="Barry K.W."/>
            <person name="Haridas S."/>
            <person name="Chen C."/>
            <person name="Bauer D."/>
            <person name="Andreopoulos W."/>
            <person name="Pangilinan J."/>
            <person name="LaButti K."/>
            <person name="Riley R."/>
            <person name="Lipzen A."/>
            <person name="Clum A."/>
            <person name="Drula E."/>
            <person name="Henrissat B."/>
            <person name="Kohler A."/>
            <person name="Grigoriev I.V."/>
            <person name="Martin F.M."/>
            <person name="Hacquard S."/>
        </authorList>
    </citation>
    <scope>NUCLEOTIDE SEQUENCE</scope>
    <source>
        <strain evidence="4">MPI-CAGE-CH-0243</strain>
    </source>
</reference>
<dbReference type="AlphaFoldDB" id="A0A9P9IBX1"/>
<dbReference type="SMART" id="SM00066">
    <property type="entry name" value="GAL4"/>
    <property type="match status" value="1"/>
</dbReference>
<keyword evidence="5" id="KW-1185">Reference proteome</keyword>
<dbReference type="GO" id="GO:0000981">
    <property type="term" value="F:DNA-binding transcription factor activity, RNA polymerase II-specific"/>
    <property type="evidence" value="ECO:0007669"/>
    <property type="project" value="InterPro"/>
</dbReference>
<sequence length="517" mass="59296">MTQPTNPCHTCRRRRVKCDLSVPFCQKCVRNGRECLGYGEKLFIWNRGLASRGKLMGKTYSFDQKKPPLPSTRPLPGSVHVPYTNAPMYPILTDPHLQGLDTTSQYYMYYFGSKVCNELVLYNNPMHNPFNTLISRTSEFEILRHITAAIAAIHLSRTELLSRINTTDVDSSQKSDFYVDEQLSSEKLLWHPLKDPYRDALREKQKALHLLAKAMKYPKTYADVAFMCVLLFVKFELMHPESTESHVHLQGARTLLDISSLSEDAKIFGVKAYRNSVLSDHIIYDVMEHTLIPSRPWDQALSSALIPILESLEISRHLPCPLEFIQMALKFRKLLRQNTDSGEAIRCESEEINSLVECFASFDIPGWAYSFLKVPWCESCPTDSSVKVHVGEAQKMAYCIFTIRVANVSNQADRIDHYISQMIKHLSLVPPEEPLYKTTSWPTFIAGLESNNQDVLDWSLSRLRLMRRLLPWGYIERVVRILKTVKRGDGQDGMRGLIQGNWTQGLRMALENYPIVL</sequence>
<comment type="subcellular location">
    <subcellularLocation>
        <location evidence="1">Nucleus</location>
    </subcellularLocation>
</comment>
<dbReference type="InterPro" id="IPR021858">
    <property type="entry name" value="Fun_TF"/>
</dbReference>
<organism evidence="4 5">
    <name type="scientific">Dendryphion nanum</name>
    <dbReference type="NCBI Taxonomy" id="256645"/>
    <lineage>
        <taxon>Eukaryota</taxon>
        <taxon>Fungi</taxon>
        <taxon>Dikarya</taxon>
        <taxon>Ascomycota</taxon>
        <taxon>Pezizomycotina</taxon>
        <taxon>Dothideomycetes</taxon>
        <taxon>Pleosporomycetidae</taxon>
        <taxon>Pleosporales</taxon>
        <taxon>Torulaceae</taxon>
        <taxon>Dendryphion</taxon>
    </lineage>
</organism>
<dbReference type="Pfam" id="PF11951">
    <property type="entry name" value="Fungal_trans_2"/>
    <property type="match status" value="1"/>
</dbReference>
<dbReference type="InterPro" id="IPR001138">
    <property type="entry name" value="Zn2Cys6_DnaBD"/>
</dbReference>